<reference evidence="2 3" key="1">
    <citation type="submission" date="2024-05" db="EMBL/GenBank/DDBJ databases">
        <title>Culex pipiens pipiens assembly and annotation.</title>
        <authorList>
            <person name="Alout H."/>
            <person name="Durand T."/>
        </authorList>
    </citation>
    <scope>NUCLEOTIDE SEQUENCE [LARGE SCALE GENOMIC DNA]</scope>
    <source>
        <strain evidence="2">HA-2024</strain>
        <tissue evidence="2">Whole body</tissue>
    </source>
</reference>
<organism evidence="2 3">
    <name type="scientific">Culex pipiens pipiens</name>
    <name type="common">Northern house mosquito</name>
    <dbReference type="NCBI Taxonomy" id="38569"/>
    <lineage>
        <taxon>Eukaryota</taxon>
        <taxon>Metazoa</taxon>
        <taxon>Ecdysozoa</taxon>
        <taxon>Arthropoda</taxon>
        <taxon>Hexapoda</taxon>
        <taxon>Insecta</taxon>
        <taxon>Pterygota</taxon>
        <taxon>Neoptera</taxon>
        <taxon>Endopterygota</taxon>
        <taxon>Diptera</taxon>
        <taxon>Nematocera</taxon>
        <taxon>Culicoidea</taxon>
        <taxon>Culicidae</taxon>
        <taxon>Culicinae</taxon>
        <taxon>Culicini</taxon>
        <taxon>Culex</taxon>
        <taxon>Culex</taxon>
    </lineage>
</organism>
<feature type="compositionally biased region" description="Polar residues" evidence="1">
    <location>
        <begin position="16"/>
        <end position="29"/>
    </location>
</feature>
<comment type="caution">
    <text evidence="2">The sequence shown here is derived from an EMBL/GenBank/DDBJ whole genome shotgun (WGS) entry which is preliminary data.</text>
</comment>
<protein>
    <submittedName>
        <fullName evidence="2">Uncharacterized protein</fullName>
    </submittedName>
</protein>
<feature type="region of interest" description="Disordered" evidence="1">
    <location>
        <begin position="1"/>
        <end position="29"/>
    </location>
</feature>
<proteinExistence type="predicted"/>
<keyword evidence="3" id="KW-1185">Reference proteome</keyword>
<accession>A0ABD1DQR9</accession>
<gene>
    <name evidence="2" type="ORF">pipiens_006748</name>
</gene>
<feature type="compositionally biased region" description="Basic and acidic residues" evidence="1">
    <location>
        <begin position="1"/>
        <end position="15"/>
    </location>
</feature>
<sequence>MDIHDQHKAITHKLENTSLNDARNRSGSNSERIEIQLRIPDQYMAKQIMDRTIALLQDTAEQSSDPNEKEQALQCIYLIRRDNPQLSVLG</sequence>
<evidence type="ECO:0000256" key="1">
    <source>
        <dbReference type="SAM" id="MobiDB-lite"/>
    </source>
</evidence>
<dbReference type="EMBL" id="JBEHCU010004991">
    <property type="protein sequence ID" value="KAL1401257.1"/>
    <property type="molecule type" value="Genomic_DNA"/>
</dbReference>
<dbReference type="Proteomes" id="UP001562425">
    <property type="component" value="Unassembled WGS sequence"/>
</dbReference>
<evidence type="ECO:0000313" key="3">
    <source>
        <dbReference type="Proteomes" id="UP001562425"/>
    </source>
</evidence>
<evidence type="ECO:0000313" key="2">
    <source>
        <dbReference type="EMBL" id="KAL1401257.1"/>
    </source>
</evidence>
<dbReference type="AlphaFoldDB" id="A0ABD1DQR9"/>
<name>A0ABD1DQR9_CULPP</name>